<proteinExistence type="predicted"/>
<dbReference type="GO" id="GO:0005737">
    <property type="term" value="C:cytoplasm"/>
    <property type="evidence" value="ECO:0007669"/>
    <property type="project" value="TreeGrafter"/>
</dbReference>
<dbReference type="PANTHER" id="PTHR13847">
    <property type="entry name" value="SARCOSINE DEHYDROGENASE-RELATED"/>
    <property type="match status" value="1"/>
</dbReference>
<gene>
    <name evidence="3" type="ORF">CFX0092_B0298</name>
</gene>
<reference evidence="3" key="1">
    <citation type="submission" date="2016-01" db="EMBL/GenBank/DDBJ databases">
        <authorList>
            <person name="Mcilroy J.S."/>
            <person name="Karst M S."/>
            <person name="Albertsen M."/>
        </authorList>
    </citation>
    <scope>NUCLEOTIDE SEQUENCE</scope>
    <source>
        <strain evidence="3">Cfx-K</strain>
    </source>
</reference>
<dbReference type="GO" id="GO:0016491">
    <property type="term" value="F:oxidoreductase activity"/>
    <property type="evidence" value="ECO:0007669"/>
    <property type="project" value="UniProtKB-KW"/>
</dbReference>
<sequence length="391" mass="41303">MINTYDVIIIGGGINGCSTALELAQRGVRVALVEKDNIGDGPTGRSSAIIRQHYSNELTARMAHYSLGVFQDFEERVGGECGFRRTGFVAIAAAKDQAGLAANVAMQRGVGIRTELLSPEALREVMPGIASDDLVAAAWEEDSGYADPYLTVNAYAAAAKRAGARLLTNTAVTAIHQSGGRVTGVATAAGDLAAPVVVNCAGPWGARVARLAGVEIPISACRVQVSFFKRPAGEEAIHPVVVDFIHATYFRSETGGLTLVGLVDPAEANAIVDPDRYAEGVDTDFILDSGERLIRRYPAMERSASAGGYAALYDVTPDWHAIIDEAPAGSGFYHCCGASGHGFKLGPAVGRLVAERVLGVADPLFDSRLFRLGRFADDEPVRGRYEYSIAG</sequence>
<evidence type="ECO:0000259" key="2">
    <source>
        <dbReference type="Pfam" id="PF01266"/>
    </source>
</evidence>
<dbReference type="KEGG" id="pbf:CFX0092_B0298"/>
<dbReference type="AlphaFoldDB" id="A0A160T793"/>
<feature type="domain" description="FAD dependent oxidoreductase" evidence="2">
    <location>
        <begin position="6"/>
        <end position="356"/>
    </location>
</feature>
<accession>A0A160T793</accession>
<dbReference type="OrthoDB" id="9794226at2"/>
<dbReference type="EMBL" id="LN890656">
    <property type="protein sequence ID" value="CUS05832.1"/>
    <property type="molecule type" value="Genomic_DNA"/>
</dbReference>
<dbReference type="Pfam" id="PF01266">
    <property type="entry name" value="DAO"/>
    <property type="match status" value="1"/>
</dbReference>
<evidence type="ECO:0000313" key="4">
    <source>
        <dbReference type="Proteomes" id="UP000215027"/>
    </source>
</evidence>
<organism evidence="3 4">
    <name type="scientific">Candidatus Promineifilum breve</name>
    <dbReference type="NCBI Taxonomy" id="1806508"/>
    <lineage>
        <taxon>Bacteria</taxon>
        <taxon>Bacillati</taxon>
        <taxon>Chloroflexota</taxon>
        <taxon>Ardenticatenia</taxon>
        <taxon>Candidatus Promineifilales</taxon>
        <taxon>Candidatus Promineifilaceae</taxon>
        <taxon>Candidatus Promineifilum</taxon>
    </lineage>
</organism>
<protein>
    <recommendedName>
        <fullName evidence="2">FAD dependent oxidoreductase domain-containing protein</fullName>
    </recommendedName>
</protein>
<name>A0A160T793_9CHLR</name>
<dbReference type="RefSeq" id="WP_095045192.1">
    <property type="nucleotide sequence ID" value="NZ_LN890656.1"/>
</dbReference>
<dbReference type="PANTHER" id="PTHR13847:SF287">
    <property type="entry name" value="FAD-DEPENDENT OXIDOREDUCTASE DOMAIN-CONTAINING PROTEIN 1"/>
    <property type="match status" value="1"/>
</dbReference>
<dbReference type="Proteomes" id="UP000215027">
    <property type="component" value="Chromosome II"/>
</dbReference>
<keyword evidence="4" id="KW-1185">Reference proteome</keyword>
<evidence type="ECO:0000313" key="3">
    <source>
        <dbReference type="EMBL" id="CUS05832.1"/>
    </source>
</evidence>
<dbReference type="SUPFAM" id="SSF51905">
    <property type="entry name" value="FAD/NAD(P)-binding domain"/>
    <property type="match status" value="1"/>
</dbReference>
<keyword evidence="1" id="KW-0560">Oxidoreductase</keyword>
<dbReference type="Gene3D" id="3.50.50.60">
    <property type="entry name" value="FAD/NAD(P)-binding domain"/>
    <property type="match status" value="1"/>
</dbReference>
<dbReference type="Gene3D" id="3.30.9.10">
    <property type="entry name" value="D-Amino Acid Oxidase, subunit A, domain 2"/>
    <property type="match status" value="1"/>
</dbReference>
<dbReference type="InterPro" id="IPR036188">
    <property type="entry name" value="FAD/NAD-bd_sf"/>
</dbReference>
<evidence type="ECO:0000256" key="1">
    <source>
        <dbReference type="ARBA" id="ARBA00023002"/>
    </source>
</evidence>
<dbReference type="InterPro" id="IPR006076">
    <property type="entry name" value="FAD-dep_OxRdtase"/>
</dbReference>